<reference evidence="18" key="1">
    <citation type="journal article" date="2020" name="Ecol. Evol.">
        <title>Genome structure and content of the rice root-knot nematode (Meloidogyne graminicola).</title>
        <authorList>
            <person name="Phan N.T."/>
            <person name="Danchin E.G.J."/>
            <person name="Klopp C."/>
            <person name="Perfus-Barbeoch L."/>
            <person name="Kozlowski D.K."/>
            <person name="Koutsovoulos G.D."/>
            <person name="Lopez-Roques C."/>
            <person name="Bouchez O."/>
            <person name="Zahm M."/>
            <person name="Besnard G."/>
            <person name="Bellafiore S."/>
        </authorList>
    </citation>
    <scope>NUCLEOTIDE SEQUENCE</scope>
    <source>
        <strain evidence="18">VN-18</strain>
    </source>
</reference>
<dbReference type="AlphaFoldDB" id="A0A8S9ZWW8"/>
<dbReference type="GO" id="GO:0006309">
    <property type="term" value="P:apoptotic DNA fragmentation"/>
    <property type="evidence" value="ECO:0007669"/>
    <property type="project" value="TreeGrafter"/>
</dbReference>
<dbReference type="Pfam" id="PF04851">
    <property type="entry name" value="ResIII"/>
    <property type="match status" value="1"/>
</dbReference>
<dbReference type="SUPFAM" id="SSF52540">
    <property type="entry name" value="P-loop containing nucleoside triphosphate hydrolases"/>
    <property type="match status" value="1"/>
</dbReference>
<evidence type="ECO:0000256" key="7">
    <source>
        <dbReference type="ARBA" id="ARBA00022801"/>
    </source>
</evidence>
<dbReference type="GO" id="GO:0046872">
    <property type="term" value="F:metal ion binding"/>
    <property type="evidence" value="ECO:0007669"/>
    <property type="project" value="UniProtKB-KW"/>
</dbReference>
<evidence type="ECO:0000256" key="11">
    <source>
        <dbReference type="ARBA" id="ARBA00023158"/>
    </source>
</evidence>
<dbReference type="GO" id="GO:0004530">
    <property type="term" value="F:deoxyribonuclease I activity"/>
    <property type="evidence" value="ECO:0007669"/>
    <property type="project" value="TreeGrafter"/>
</dbReference>
<proteinExistence type="inferred from homology"/>
<dbReference type="PROSITE" id="PS51327">
    <property type="entry name" value="DICER_DSRBF"/>
    <property type="match status" value="1"/>
</dbReference>
<dbReference type="Pfam" id="PF03368">
    <property type="entry name" value="Dicer_dimer"/>
    <property type="match status" value="1"/>
</dbReference>
<dbReference type="Gene3D" id="3.40.50.300">
    <property type="entry name" value="P-loop containing nucleotide triphosphate hydrolases"/>
    <property type="match status" value="2"/>
</dbReference>
<dbReference type="GO" id="GO:0003723">
    <property type="term" value="F:RNA binding"/>
    <property type="evidence" value="ECO:0007669"/>
    <property type="project" value="UniProtKB-UniRule"/>
</dbReference>
<evidence type="ECO:0000256" key="5">
    <source>
        <dbReference type="ARBA" id="ARBA00022737"/>
    </source>
</evidence>
<keyword evidence="9" id="KW-0067">ATP-binding</keyword>
<dbReference type="PANTHER" id="PTHR14950:SF37">
    <property type="entry name" value="ENDORIBONUCLEASE DICER"/>
    <property type="match status" value="1"/>
</dbReference>
<accession>A0A8S9ZWW8</accession>
<evidence type="ECO:0000256" key="10">
    <source>
        <dbReference type="ARBA" id="ARBA00022842"/>
    </source>
</evidence>
<keyword evidence="10" id="KW-0460">Magnesium</keyword>
<sequence length="853" mass="97769">MSPPKDFIGKCIPPRDYQVELLDRAKIQNTIISLGTGAGKTFVAVLLIKEYSQRLLHRNEKAVFLVNTALLTCQQADHIELHSSLSVARVSGSTIKGKYDREKVEKITKENQVIVITAQVFLDFINHGLFDLTSLALLIVDECHHCLGETHPYRLIMNHYMKLQVQQRPRVLGLTASILNKKVPFSRIEFTAQLLEKIMDSRLETASSYTQICKYITKPKKLVFCAKDDCTTEKFVVDLLDRLRSFVEKNEDFHSELEADPRRPILQAISRSFSTLQQVGGWAALEGFVIWQKNLLKLADDSNIGTKQKCILRMAETTFRTCSKVLSHKIKSLDSYDKLADSKKSFISDRIRKLVEILKMYSPLKREKHGIKDALAGLVFVKERFIASMINKLLRYLAKKYHEDFGYLKVDFIVGNTGSLETGDEDRRLANRKQEQTLRDFKNGQLNLLITTSVLEEGIDLRNCNLVVRFDPPMDFCSYVQSSGRARKENGAFYMLIEEKNYVDFMMDLTKYAQAEELVLRRYRSGNDFILNDKEEMNDKMILQPHIDDVVSPYVVTSANGTAKVSLSGAIQLVNRYCSKLPSDIFTRLVPRYSIQTISEAGQQMYIAELILPINSPIKETITTKPMSSKKLSLMAAALEACKRLHERKELNDQLLPTGKEIVLDLLGEVDDDEYLPYLPSKMGSSKKKRLYDRKMSKTLDSTLPSQEIDCFLYIMEMKLVKPVSEERNPKRRKIIDPFESNSAFGFLSSKELPKIPGFPVFQRHGEMLVQFRKAKKPVNLTFELFQLICLFHQHIFEDILRVARGGVVFSPGHSPMPLLIVPLKKVGTVDMDYEIDRDYLNWDIRESFNHSI</sequence>
<dbReference type="SMART" id="SM00487">
    <property type="entry name" value="DEXDc"/>
    <property type="match status" value="1"/>
</dbReference>
<feature type="domain" description="Helicase C-terminal" evidence="16">
    <location>
        <begin position="356"/>
        <end position="537"/>
    </location>
</feature>
<evidence type="ECO:0000259" key="17">
    <source>
        <dbReference type="PROSITE" id="PS51327"/>
    </source>
</evidence>
<dbReference type="Proteomes" id="UP000605970">
    <property type="component" value="Unassembled WGS sequence"/>
</dbReference>
<dbReference type="InterPro" id="IPR001650">
    <property type="entry name" value="Helicase_C-like"/>
</dbReference>
<keyword evidence="11" id="KW-0943">RNA-mediated gene silencing</keyword>
<dbReference type="GO" id="GO:0030422">
    <property type="term" value="P:siRNA processing"/>
    <property type="evidence" value="ECO:0007669"/>
    <property type="project" value="UniProtKB-ARBA"/>
</dbReference>
<dbReference type="PROSITE" id="PS51192">
    <property type="entry name" value="HELICASE_ATP_BIND_1"/>
    <property type="match status" value="1"/>
</dbReference>
<keyword evidence="8" id="KW-0347">Helicase</keyword>
<evidence type="ECO:0000256" key="14">
    <source>
        <dbReference type="PROSITE-ProRule" id="PRU00657"/>
    </source>
</evidence>
<dbReference type="GO" id="GO:0005634">
    <property type="term" value="C:nucleus"/>
    <property type="evidence" value="ECO:0007669"/>
    <property type="project" value="TreeGrafter"/>
</dbReference>
<dbReference type="EMBL" id="JABEBT010000013">
    <property type="protein sequence ID" value="KAF7638234.1"/>
    <property type="molecule type" value="Genomic_DNA"/>
</dbReference>
<evidence type="ECO:0000259" key="15">
    <source>
        <dbReference type="PROSITE" id="PS51192"/>
    </source>
</evidence>
<keyword evidence="6" id="KW-0547">Nucleotide-binding</keyword>
<dbReference type="InterPro" id="IPR027417">
    <property type="entry name" value="P-loop_NTPase"/>
</dbReference>
<comment type="cofactor">
    <cofactor evidence="1">
        <name>Mn(2+)</name>
        <dbReference type="ChEBI" id="CHEBI:29035"/>
    </cofactor>
</comment>
<comment type="similarity">
    <text evidence="13 14">Belongs to the helicase family. Dicer subfamily.</text>
</comment>
<dbReference type="OrthoDB" id="2392202at2759"/>
<evidence type="ECO:0000256" key="4">
    <source>
        <dbReference type="ARBA" id="ARBA00022723"/>
    </source>
</evidence>
<keyword evidence="4" id="KW-0479">Metal-binding</keyword>
<dbReference type="GO" id="GO:0004525">
    <property type="term" value="F:ribonuclease III activity"/>
    <property type="evidence" value="ECO:0007669"/>
    <property type="project" value="UniProtKB-ARBA"/>
</dbReference>
<dbReference type="SMART" id="SM00490">
    <property type="entry name" value="HELICc"/>
    <property type="match status" value="1"/>
</dbReference>
<dbReference type="Pfam" id="PF00271">
    <property type="entry name" value="Helicase_C"/>
    <property type="match status" value="1"/>
</dbReference>
<dbReference type="InterPro" id="IPR014001">
    <property type="entry name" value="Helicase_ATP-bd"/>
</dbReference>
<gene>
    <name evidence="18" type="ORF">Mgra_00002206</name>
</gene>
<dbReference type="FunFam" id="3.40.50.300:FF:000628">
    <property type="entry name" value="Endoribonuclease Dicer"/>
    <property type="match status" value="1"/>
</dbReference>
<keyword evidence="19" id="KW-1185">Reference proteome</keyword>
<dbReference type="GO" id="GO:0004386">
    <property type="term" value="F:helicase activity"/>
    <property type="evidence" value="ECO:0007669"/>
    <property type="project" value="UniProtKB-KW"/>
</dbReference>
<dbReference type="Gene3D" id="3.30.160.380">
    <property type="entry name" value="Dicer dimerisation domain"/>
    <property type="match status" value="1"/>
</dbReference>
<evidence type="ECO:0000313" key="18">
    <source>
        <dbReference type="EMBL" id="KAF7638234.1"/>
    </source>
</evidence>
<feature type="domain" description="Helicase ATP-binding" evidence="15">
    <location>
        <begin position="21"/>
        <end position="196"/>
    </location>
</feature>
<dbReference type="InterPro" id="IPR005034">
    <property type="entry name" value="Dicer_dimerisation"/>
</dbReference>
<evidence type="ECO:0000256" key="6">
    <source>
        <dbReference type="ARBA" id="ARBA00022741"/>
    </source>
</evidence>
<dbReference type="PROSITE" id="PS51194">
    <property type="entry name" value="HELICASE_CTER"/>
    <property type="match status" value="1"/>
</dbReference>
<dbReference type="PANTHER" id="PTHR14950">
    <property type="entry name" value="DICER-RELATED"/>
    <property type="match status" value="1"/>
</dbReference>
<dbReference type="InterPro" id="IPR006935">
    <property type="entry name" value="Helicase/UvrB_N"/>
</dbReference>
<dbReference type="GO" id="GO:0005737">
    <property type="term" value="C:cytoplasm"/>
    <property type="evidence" value="ECO:0007669"/>
    <property type="project" value="TreeGrafter"/>
</dbReference>
<evidence type="ECO:0000256" key="3">
    <source>
        <dbReference type="ARBA" id="ARBA00022722"/>
    </source>
</evidence>
<keyword evidence="5" id="KW-0677">Repeat</keyword>
<keyword evidence="12" id="KW-0464">Manganese</keyword>
<feature type="domain" description="Dicer dsRNA-binding fold" evidence="17">
    <location>
        <begin position="570"/>
        <end position="665"/>
    </location>
</feature>
<evidence type="ECO:0000256" key="8">
    <source>
        <dbReference type="ARBA" id="ARBA00022806"/>
    </source>
</evidence>
<comment type="caution">
    <text evidence="18">The sequence shown here is derived from an EMBL/GenBank/DDBJ whole genome shotgun (WGS) entry which is preliminary data.</text>
</comment>
<protein>
    <submittedName>
        <fullName evidence="18">Uncharacterized protein</fullName>
    </submittedName>
</protein>
<evidence type="ECO:0000256" key="1">
    <source>
        <dbReference type="ARBA" id="ARBA00001936"/>
    </source>
</evidence>
<evidence type="ECO:0000256" key="12">
    <source>
        <dbReference type="ARBA" id="ARBA00023211"/>
    </source>
</evidence>
<dbReference type="Pfam" id="PF20931">
    <property type="entry name" value="Dicer_platform"/>
    <property type="match status" value="1"/>
</dbReference>
<keyword evidence="3" id="KW-0540">Nuclease</keyword>
<evidence type="ECO:0000313" key="19">
    <source>
        <dbReference type="Proteomes" id="UP000605970"/>
    </source>
</evidence>
<dbReference type="GO" id="GO:0005524">
    <property type="term" value="F:ATP binding"/>
    <property type="evidence" value="ECO:0007669"/>
    <property type="project" value="UniProtKB-KW"/>
</dbReference>
<evidence type="ECO:0000256" key="2">
    <source>
        <dbReference type="ARBA" id="ARBA00001946"/>
    </source>
</evidence>
<dbReference type="GO" id="GO:0031054">
    <property type="term" value="P:pre-miRNA processing"/>
    <property type="evidence" value="ECO:0007669"/>
    <property type="project" value="TreeGrafter"/>
</dbReference>
<keyword evidence="7" id="KW-0378">Hydrolase</keyword>
<name>A0A8S9ZWW8_9BILA</name>
<dbReference type="InterPro" id="IPR048512">
    <property type="entry name" value="Dicer_platform"/>
</dbReference>
<dbReference type="CDD" id="cd18034">
    <property type="entry name" value="DEXHc_dicer"/>
    <property type="match status" value="1"/>
</dbReference>
<dbReference type="GO" id="GO:0003677">
    <property type="term" value="F:DNA binding"/>
    <property type="evidence" value="ECO:0007669"/>
    <property type="project" value="InterPro"/>
</dbReference>
<organism evidence="18 19">
    <name type="scientific">Meloidogyne graminicola</name>
    <dbReference type="NCBI Taxonomy" id="189291"/>
    <lineage>
        <taxon>Eukaryota</taxon>
        <taxon>Metazoa</taxon>
        <taxon>Ecdysozoa</taxon>
        <taxon>Nematoda</taxon>
        <taxon>Chromadorea</taxon>
        <taxon>Rhabditida</taxon>
        <taxon>Tylenchina</taxon>
        <taxon>Tylenchomorpha</taxon>
        <taxon>Tylenchoidea</taxon>
        <taxon>Meloidogynidae</taxon>
        <taxon>Meloidogyninae</taxon>
        <taxon>Meloidogyne</taxon>
    </lineage>
</organism>
<evidence type="ECO:0000256" key="13">
    <source>
        <dbReference type="ARBA" id="ARBA00035116"/>
    </source>
</evidence>
<keyword evidence="14" id="KW-0694">RNA-binding</keyword>
<evidence type="ECO:0000256" key="9">
    <source>
        <dbReference type="ARBA" id="ARBA00022840"/>
    </source>
</evidence>
<evidence type="ECO:0000259" key="16">
    <source>
        <dbReference type="PROSITE" id="PS51194"/>
    </source>
</evidence>
<comment type="cofactor">
    <cofactor evidence="2">
        <name>Mg(2+)</name>
        <dbReference type="ChEBI" id="CHEBI:18420"/>
    </cofactor>
</comment>
<dbReference type="GO" id="GO:0070578">
    <property type="term" value="C:RISC-loading complex"/>
    <property type="evidence" value="ECO:0007669"/>
    <property type="project" value="TreeGrafter"/>
</dbReference>
<dbReference type="InterPro" id="IPR038248">
    <property type="entry name" value="Dicer_dimer_sf"/>
</dbReference>